<comment type="subcellular location">
    <subcellularLocation>
        <location evidence="3">Membrane</location>
    </subcellularLocation>
</comment>
<evidence type="ECO:0000313" key="16">
    <source>
        <dbReference type="EMBL" id="KII71943.1"/>
    </source>
</evidence>
<dbReference type="PANTHER" id="PTHR48109:SF4">
    <property type="entry name" value="DIHYDROOROTATE DEHYDROGENASE (QUINONE), MITOCHONDRIAL"/>
    <property type="match status" value="1"/>
</dbReference>
<dbReference type="InterPro" id="IPR001295">
    <property type="entry name" value="Dihydroorotate_DH_CS"/>
</dbReference>
<evidence type="ECO:0000256" key="13">
    <source>
        <dbReference type="ARBA" id="ARBA00031623"/>
    </source>
</evidence>
<dbReference type="InterPro" id="IPR005719">
    <property type="entry name" value="Dihydroorotate_DH_2"/>
</dbReference>
<keyword evidence="8" id="KW-0285">Flavoprotein</keyword>
<dbReference type="SUPFAM" id="SSF51395">
    <property type="entry name" value="FMN-linked oxidoreductases"/>
    <property type="match status" value="1"/>
</dbReference>
<evidence type="ECO:0000256" key="11">
    <source>
        <dbReference type="ARBA" id="ARBA00023002"/>
    </source>
</evidence>
<dbReference type="UniPathway" id="UPA00070">
    <property type="reaction ID" value="UER00946"/>
</dbReference>
<evidence type="ECO:0000256" key="1">
    <source>
        <dbReference type="ARBA" id="ARBA00001917"/>
    </source>
</evidence>
<evidence type="ECO:0000256" key="8">
    <source>
        <dbReference type="ARBA" id="ARBA00022630"/>
    </source>
</evidence>
<evidence type="ECO:0000313" key="17">
    <source>
        <dbReference type="Proteomes" id="UP000031668"/>
    </source>
</evidence>
<comment type="pathway">
    <text evidence="4">Pyrimidine metabolism; UMP biosynthesis via de novo pathway; orotate from (S)-dihydroorotate (quinone route): step 1/1.</text>
</comment>
<comment type="cofactor">
    <cofactor evidence="1">
        <name>FMN</name>
        <dbReference type="ChEBI" id="CHEBI:58210"/>
    </cofactor>
</comment>
<gene>
    <name evidence="16" type="ORF">RF11_13666</name>
</gene>
<dbReference type="OMA" id="IYGTDTR"/>
<dbReference type="CDD" id="cd04738">
    <property type="entry name" value="DHOD_2_like"/>
    <property type="match status" value="1"/>
</dbReference>
<organism evidence="16 17">
    <name type="scientific">Thelohanellus kitauei</name>
    <name type="common">Myxosporean</name>
    <dbReference type="NCBI Taxonomy" id="669202"/>
    <lineage>
        <taxon>Eukaryota</taxon>
        <taxon>Metazoa</taxon>
        <taxon>Cnidaria</taxon>
        <taxon>Myxozoa</taxon>
        <taxon>Myxosporea</taxon>
        <taxon>Bivalvulida</taxon>
        <taxon>Platysporina</taxon>
        <taxon>Myxobolidae</taxon>
        <taxon>Thelohanellus</taxon>
    </lineage>
</organism>
<dbReference type="EMBL" id="JWZT01001541">
    <property type="protein sequence ID" value="KII71943.1"/>
    <property type="molecule type" value="Genomic_DNA"/>
</dbReference>
<comment type="caution">
    <text evidence="16">The sequence shown here is derived from an EMBL/GenBank/DDBJ whole genome shotgun (WGS) entry which is preliminary data.</text>
</comment>
<reference evidence="16 17" key="1">
    <citation type="journal article" date="2014" name="Genome Biol. Evol.">
        <title>The genome of the myxosporean Thelohanellus kitauei shows adaptations to nutrient acquisition within its fish host.</title>
        <authorList>
            <person name="Yang Y."/>
            <person name="Xiong J."/>
            <person name="Zhou Z."/>
            <person name="Huo F."/>
            <person name="Miao W."/>
            <person name="Ran C."/>
            <person name="Liu Y."/>
            <person name="Zhang J."/>
            <person name="Feng J."/>
            <person name="Wang M."/>
            <person name="Wang M."/>
            <person name="Wang L."/>
            <person name="Yao B."/>
        </authorList>
    </citation>
    <scope>NUCLEOTIDE SEQUENCE [LARGE SCALE GENOMIC DNA]</scope>
    <source>
        <strain evidence="16">Wuqing</strain>
    </source>
</reference>
<evidence type="ECO:0000259" key="15">
    <source>
        <dbReference type="Pfam" id="PF01180"/>
    </source>
</evidence>
<evidence type="ECO:0000256" key="7">
    <source>
        <dbReference type="ARBA" id="ARBA00017599"/>
    </source>
</evidence>
<keyword evidence="17" id="KW-1185">Reference proteome</keyword>
<dbReference type="InterPro" id="IPR013785">
    <property type="entry name" value="Aldolase_TIM"/>
</dbReference>
<evidence type="ECO:0000256" key="3">
    <source>
        <dbReference type="ARBA" id="ARBA00004370"/>
    </source>
</evidence>
<evidence type="ECO:0000256" key="14">
    <source>
        <dbReference type="ARBA" id="ARBA00048639"/>
    </source>
</evidence>
<comment type="function">
    <text evidence="2">Catalyzes the conversion of dihydroorotate to orotate with quinone as electron acceptor.</text>
</comment>
<dbReference type="PIRSF" id="PIRSF000164">
    <property type="entry name" value="DHO_oxidase"/>
    <property type="match status" value="1"/>
</dbReference>
<dbReference type="PROSITE" id="PS00912">
    <property type="entry name" value="DHODEHASE_2"/>
    <property type="match status" value="1"/>
</dbReference>
<keyword evidence="11" id="KW-0560">Oxidoreductase</keyword>
<dbReference type="EC" id="1.3.5.2" evidence="6"/>
<dbReference type="GO" id="GO:0106430">
    <property type="term" value="F:dihydroorotate dehydrogenase (quinone) activity"/>
    <property type="evidence" value="ECO:0007669"/>
    <property type="project" value="UniProtKB-EC"/>
</dbReference>
<dbReference type="OrthoDB" id="14784at2759"/>
<keyword evidence="12" id="KW-0472">Membrane</keyword>
<evidence type="ECO:0000256" key="12">
    <source>
        <dbReference type="ARBA" id="ARBA00023136"/>
    </source>
</evidence>
<dbReference type="InterPro" id="IPR012135">
    <property type="entry name" value="Dihydroorotate_DH_1_2"/>
</dbReference>
<dbReference type="GO" id="GO:0044205">
    <property type="term" value="P:'de novo' UMP biosynthetic process"/>
    <property type="evidence" value="ECO:0007669"/>
    <property type="project" value="UniProtKB-UniPathway"/>
</dbReference>
<evidence type="ECO:0000256" key="5">
    <source>
        <dbReference type="ARBA" id="ARBA00005359"/>
    </source>
</evidence>
<evidence type="ECO:0000256" key="10">
    <source>
        <dbReference type="ARBA" id="ARBA00022975"/>
    </source>
</evidence>
<dbReference type="InterPro" id="IPR005720">
    <property type="entry name" value="Dihydroorotate_DH_cat"/>
</dbReference>
<keyword evidence="10" id="KW-0665">Pyrimidine biosynthesis</keyword>
<dbReference type="GO" id="GO:0016020">
    <property type="term" value="C:membrane"/>
    <property type="evidence" value="ECO:0007669"/>
    <property type="project" value="UniProtKB-SubCell"/>
</dbReference>
<evidence type="ECO:0000256" key="2">
    <source>
        <dbReference type="ARBA" id="ARBA00003125"/>
    </source>
</evidence>
<dbReference type="Pfam" id="PF01180">
    <property type="entry name" value="DHO_dh"/>
    <property type="match status" value="1"/>
</dbReference>
<evidence type="ECO:0000256" key="4">
    <source>
        <dbReference type="ARBA" id="ARBA00005161"/>
    </source>
</evidence>
<name>A0A0C2JRB5_THEKT</name>
<proteinExistence type="inferred from homology"/>
<comment type="catalytic activity">
    <reaction evidence="14">
        <text>(S)-dihydroorotate + a quinone = orotate + a quinol</text>
        <dbReference type="Rhea" id="RHEA:30187"/>
        <dbReference type="ChEBI" id="CHEBI:24646"/>
        <dbReference type="ChEBI" id="CHEBI:30839"/>
        <dbReference type="ChEBI" id="CHEBI:30864"/>
        <dbReference type="ChEBI" id="CHEBI:132124"/>
        <dbReference type="EC" id="1.3.5.2"/>
    </reaction>
</comment>
<accession>A0A0C2JRB5</accession>
<dbReference type="GO" id="GO:0005737">
    <property type="term" value="C:cytoplasm"/>
    <property type="evidence" value="ECO:0007669"/>
    <property type="project" value="InterPro"/>
</dbReference>
<protein>
    <recommendedName>
        <fullName evidence="7">Dihydroorotate dehydrogenase (quinone), mitochondrial</fullName>
        <ecNumber evidence="6">1.3.5.2</ecNumber>
    </recommendedName>
    <alternativeName>
        <fullName evidence="13">Dihydroorotate oxidase</fullName>
    </alternativeName>
</protein>
<dbReference type="GO" id="GO:0006207">
    <property type="term" value="P:'de novo' pyrimidine nucleobase biosynthetic process"/>
    <property type="evidence" value="ECO:0007669"/>
    <property type="project" value="InterPro"/>
</dbReference>
<comment type="similarity">
    <text evidence="5">Belongs to the dihydroorotate dehydrogenase family. Type 2 subfamily.</text>
</comment>
<dbReference type="Gene3D" id="3.20.20.70">
    <property type="entry name" value="Aldolase class I"/>
    <property type="match status" value="1"/>
</dbReference>
<evidence type="ECO:0000256" key="9">
    <source>
        <dbReference type="ARBA" id="ARBA00022643"/>
    </source>
</evidence>
<feature type="domain" description="Dihydroorotate dehydrogenase catalytic" evidence="15">
    <location>
        <begin position="51"/>
        <end position="333"/>
    </location>
</feature>
<evidence type="ECO:0000256" key="6">
    <source>
        <dbReference type="ARBA" id="ARBA00012791"/>
    </source>
</evidence>
<sequence length="337" mass="37996">MQMNDFVSNSTHKLFNLVAKPEFCRQLFVWHLKNLDLWLYTKKHFSSYIIVDFSGRRLRSPIGVAAGYDVNGECIKGLRRIGFGFVEIGTVTPEPQSARHPQSDHKNWDGSIFYVPHRANDGFDKVYDNLLKYRQKKGKSCIGVNIGHSNHLDPVPDYVLGIKKFQDVADYVSFNVTTDEEGSKFHELNVSNLLSLIPEVKKVINESKAEKPLQIFLKLSPELSDEECVEISKIIQDPETAVDGIILTNGRSEKKKDLDGRLGGRPLKDFTKERIKLFYKLTNGSVQIIASGGIQDGQDAYDMIACGASFVQIYTSFTETGYGTPMKINKSLNYLTV</sequence>
<dbReference type="InterPro" id="IPR050074">
    <property type="entry name" value="DHO_dehydrogenase"/>
</dbReference>
<dbReference type="AlphaFoldDB" id="A0A0C2JRB5"/>
<keyword evidence="9" id="KW-0288">FMN</keyword>
<dbReference type="PANTHER" id="PTHR48109">
    <property type="entry name" value="DIHYDROOROTATE DEHYDROGENASE (QUINONE), MITOCHONDRIAL-RELATED"/>
    <property type="match status" value="1"/>
</dbReference>
<dbReference type="Proteomes" id="UP000031668">
    <property type="component" value="Unassembled WGS sequence"/>
</dbReference>